<dbReference type="OrthoDB" id="429813at2759"/>
<comment type="subcellular location">
    <subcellularLocation>
        <location evidence="1">Membrane</location>
        <topology evidence="1">Multi-pass membrane protein</topology>
    </subcellularLocation>
</comment>
<reference evidence="14" key="2">
    <citation type="journal article" date="2014" name="BMC Genomics">
        <title>A genomic perspective to assessing quality of mass-reared SIT flies used in Mediterranean fruit fly (Ceratitis capitata) eradication in California.</title>
        <authorList>
            <person name="Calla B."/>
            <person name="Hall B."/>
            <person name="Hou S."/>
            <person name="Geib S.M."/>
        </authorList>
    </citation>
    <scope>NUCLEOTIDE SEQUENCE</scope>
</reference>
<evidence type="ECO:0000256" key="9">
    <source>
        <dbReference type="ARBA" id="ARBA00023136"/>
    </source>
</evidence>
<dbReference type="GeneID" id="101456807"/>
<dbReference type="GO" id="GO:0035336">
    <property type="term" value="P:long-chain fatty-acyl-CoA metabolic process"/>
    <property type="evidence" value="ECO:0007669"/>
    <property type="project" value="TreeGrafter"/>
</dbReference>
<dbReference type="GO" id="GO:0005777">
    <property type="term" value="C:peroxisome"/>
    <property type="evidence" value="ECO:0007669"/>
    <property type="project" value="TreeGrafter"/>
</dbReference>
<dbReference type="KEGG" id="ccat:101456807"/>
<dbReference type="InterPro" id="IPR036291">
    <property type="entry name" value="NAD(P)-bd_dom_sf"/>
</dbReference>
<organism evidence="14">
    <name type="scientific">Ceratitis capitata</name>
    <name type="common">Mediterranean fruit fly</name>
    <name type="synonym">Tephritis capitata</name>
    <dbReference type="NCBI Taxonomy" id="7213"/>
    <lineage>
        <taxon>Eukaryota</taxon>
        <taxon>Metazoa</taxon>
        <taxon>Ecdysozoa</taxon>
        <taxon>Arthropoda</taxon>
        <taxon>Hexapoda</taxon>
        <taxon>Insecta</taxon>
        <taxon>Pterygota</taxon>
        <taxon>Neoptera</taxon>
        <taxon>Endopterygota</taxon>
        <taxon>Diptera</taxon>
        <taxon>Brachycera</taxon>
        <taxon>Muscomorpha</taxon>
        <taxon>Tephritoidea</taxon>
        <taxon>Tephritidae</taxon>
        <taxon>Ceratitis</taxon>
        <taxon>Ceratitis</taxon>
    </lineage>
</organism>
<evidence type="ECO:0000256" key="4">
    <source>
        <dbReference type="ARBA" id="ARBA00022692"/>
    </source>
</evidence>
<dbReference type="CDD" id="cd05236">
    <property type="entry name" value="FAR-N_SDR_e"/>
    <property type="match status" value="1"/>
</dbReference>
<gene>
    <name evidence="14" type="primary">FACR1</name>
</gene>
<sequence>MSSDITSFYRNKTVFVTGGTGFMGIVYIEKLLRVTEVKRIYILLRPKGGKSIEDRLSSLCQNALFDKLRNSGVTPMDRIQPISGDCNLVNLGISEDDRKLLIKDVNVVVHLAATVRFHEPLHKAVAINVRATLDLIHLAKEMKNLQAFVHVSSAFANCIMQSIDEKYYTHKLGISSVKMCELSQTLGVETTNKLANVLCEAYPNTYTYTKSLAEEAVLSEGRSLPISIFRPAIVIQTYNEPLSGWIGNYYGPSAALYAVGCGVLRVMMMKSHHRAHLVPADCCASLMLAIGWETANSTQRQKLDMAPPIYNYANDDENPLNWKQYMTAIADFGDQVALTKMLWFPFLITVGQKWLYYVLTFFYHTIPGYLIDFVLVLKGKKKRLTKLYRSIHRQTGAMEYFIITEFKFTMDNTKALWNSLSAKDKEIFNFDLRLINWKEYLQYSLWGMRLYLGREGPDTLPRAQIMHRRFKILHYFVQVVFCGLFISLLWAILKRVLL</sequence>
<name>W8BYE2_CERCA</name>
<evidence type="ECO:0000256" key="11">
    <source>
        <dbReference type="RuleBase" id="RU363097"/>
    </source>
</evidence>
<keyword evidence="8 11" id="KW-0443">Lipid metabolism</keyword>
<dbReference type="GO" id="GO:0080019">
    <property type="term" value="F:alcohol-forming very long-chain fatty acyl-CoA reductase activity"/>
    <property type="evidence" value="ECO:0007669"/>
    <property type="project" value="InterPro"/>
</dbReference>
<dbReference type="Pfam" id="PF03015">
    <property type="entry name" value="Sterile"/>
    <property type="match status" value="1"/>
</dbReference>
<feature type="domain" description="Thioester reductase (TE)" evidence="13">
    <location>
        <begin position="16"/>
        <end position="286"/>
    </location>
</feature>
<dbReference type="PANTHER" id="PTHR11011:SF60">
    <property type="entry name" value="FATTY ACYL-COA REDUCTASE-RELATED"/>
    <property type="match status" value="1"/>
</dbReference>
<evidence type="ECO:0000256" key="2">
    <source>
        <dbReference type="ARBA" id="ARBA00005928"/>
    </source>
</evidence>
<evidence type="ECO:0000259" key="13">
    <source>
        <dbReference type="Pfam" id="PF07993"/>
    </source>
</evidence>
<keyword evidence="9 11" id="KW-0472">Membrane</keyword>
<feature type="transmembrane region" description="Helical" evidence="11">
    <location>
        <begin position="354"/>
        <end position="377"/>
    </location>
</feature>
<dbReference type="EMBL" id="GAMC01008239">
    <property type="protein sequence ID" value="JAB98316.1"/>
    <property type="molecule type" value="mRNA"/>
</dbReference>
<keyword evidence="3 11" id="KW-0444">Lipid biosynthesis</keyword>
<feature type="transmembrane region" description="Helical" evidence="11">
    <location>
        <begin position="472"/>
        <end position="493"/>
    </location>
</feature>
<dbReference type="Pfam" id="PF07993">
    <property type="entry name" value="NAD_binding_4"/>
    <property type="match status" value="1"/>
</dbReference>
<evidence type="ECO:0000256" key="1">
    <source>
        <dbReference type="ARBA" id="ARBA00004141"/>
    </source>
</evidence>
<dbReference type="InterPro" id="IPR026055">
    <property type="entry name" value="FAR"/>
</dbReference>
<evidence type="ECO:0000256" key="5">
    <source>
        <dbReference type="ARBA" id="ARBA00022857"/>
    </source>
</evidence>
<accession>W8BYE2</accession>
<evidence type="ECO:0000256" key="7">
    <source>
        <dbReference type="ARBA" id="ARBA00023002"/>
    </source>
</evidence>
<evidence type="ECO:0000259" key="12">
    <source>
        <dbReference type="Pfam" id="PF03015"/>
    </source>
</evidence>
<feature type="domain" description="Fatty acyl-CoA reductase C-terminal" evidence="12">
    <location>
        <begin position="363"/>
        <end position="454"/>
    </location>
</feature>
<dbReference type="GO" id="GO:0016020">
    <property type="term" value="C:membrane"/>
    <property type="evidence" value="ECO:0007669"/>
    <property type="project" value="UniProtKB-SubCell"/>
</dbReference>
<keyword evidence="7 11" id="KW-0560">Oxidoreductase</keyword>
<dbReference type="SUPFAM" id="SSF51735">
    <property type="entry name" value="NAD(P)-binding Rossmann-fold domains"/>
    <property type="match status" value="1"/>
</dbReference>
<evidence type="ECO:0000256" key="8">
    <source>
        <dbReference type="ARBA" id="ARBA00023098"/>
    </source>
</evidence>
<protein>
    <recommendedName>
        <fullName evidence="11">Fatty acyl-CoA reductase</fullName>
        <ecNumber evidence="11">1.2.1.84</ecNumber>
    </recommendedName>
</protein>
<comment type="similarity">
    <text evidence="2 11">Belongs to the fatty acyl-CoA reductase family.</text>
</comment>
<dbReference type="CDD" id="cd09071">
    <property type="entry name" value="FAR_C"/>
    <property type="match status" value="1"/>
</dbReference>
<evidence type="ECO:0000256" key="10">
    <source>
        <dbReference type="ARBA" id="ARBA00052530"/>
    </source>
</evidence>
<evidence type="ECO:0000313" key="14">
    <source>
        <dbReference type="EMBL" id="JAB98316.1"/>
    </source>
</evidence>
<evidence type="ECO:0000256" key="6">
    <source>
        <dbReference type="ARBA" id="ARBA00022989"/>
    </source>
</evidence>
<comment type="function">
    <text evidence="11">Catalyzes the reduction of fatty acyl-CoA to fatty alcohols.</text>
</comment>
<dbReference type="InterPro" id="IPR033640">
    <property type="entry name" value="FAR_C"/>
</dbReference>
<reference evidence="14" key="1">
    <citation type="submission" date="2013-07" db="EMBL/GenBank/DDBJ databases">
        <authorList>
            <person name="Geib S."/>
        </authorList>
    </citation>
    <scope>NUCLEOTIDE SEQUENCE</scope>
</reference>
<dbReference type="EC" id="1.2.1.84" evidence="11"/>
<keyword evidence="4 11" id="KW-0812">Transmembrane</keyword>
<proteinExistence type="evidence at transcript level"/>
<dbReference type="InterPro" id="IPR013120">
    <property type="entry name" value="FAR_NAD-bd"/>
</dbReference>
<comment type="catalytic activity">
    <reaction evidence="10 11">
        <text>a long-chain fatty acyl-CoA + 2 NADPH + 2 H(+) = a long-chain primary fatty alcohol + 2 NADP(+) + CoA</text>
        <dbReference type="Rhea" id="RHEA:52716"/>
        <dbReference type="ChEBI" id="CHEBI:15378"/>
        <dbReference type="ChEBI" id="CHEBI:57287"/>
        <dbReference type="ChEBI" id="CHEBI:57783"/>
        <dbReference type="ChEBI" id="CHEBI:58349"/>
        <dbReference type="ChEBI" id="CHEBI:77396"/>
        <dbReference type="ChEBI" id="CHEBI:83139"/>
        <dbReference type="EC" id="1.2.1.84"/>
    </reaction>
</comment>
<keyword evidence="6 11" id="KW-1133">Transmembrane helix</keyword>
<dbReference type="FunFam" id="3.40.50.720:FF:000143">
    <property type="entry name" value="Fatty acyl-CoA reductase"/>
    <property type="match status" value="1"/>
</dbReference>
<dbReference type="Gene3D" id="3.40.50.720">
    <property type="entry name" value="NAD(P)-binding Rossmann-like Domain"/>
    <property type="match status" value="1"/>
</dbReference>
<dbReference type="AlphaFoldDB" id="W8BYE2"/>
<dbReference type="GO" id="GO:0102965">
    <property type="term" value="F:alcohol-forming long-chain fatty acyl-CoA reductase activity"/>
    <property type="evidence" value="ECO:0007669"/>
    <property type="project" value="UniProtKB-EC"/>
</dbReference>
<keyword evidence="5 11" id="KW-0521">NADP</keyword>
<dbReference type="PANTHER" id="PTHR11011">
    <property type="entry name" value="MALE STERILITY PROTEIN 2-RELATED"/>
    <property type="match status" value="1"/>
</dbReference>
<evidence type="ECO:0000256" key="3">
    <source>
        <dbReference type="ARBA" id="ARBA00022516"/>
    </source>
</evidence>